<evidence type="ECO:0000256" key="5">
    <source>
        <dbReference type="ARBA" id="ARBA00023136"/>
    </source>
</evidence>
<sequence length="216" mass="24415">MPLVYTFWITLSATLAIAGHYLALDWLHWIFKPATTLLIAVWAWRAQTVERGYQRVILIGLLLSCLGDVFLMLPGDWFLHGLVSFLLAHVGYLFAFRLRAPWVGHLWPFLLYALIAAPIVWILWPYLPSLLRAPVLLYVAALAAMAAQATAVWWRRRDRLTALAAIGGASFVLSDAILAWNRFVDPFEAGRLANLLSYWLAQWLIALSVATSVRSR</sequence>
<feature type="transmembrane region" description="Helical" evidence="6">
    <location>
        <begin position="192"/>
        <end position="213"/>
    </location>
</feature>
<evidence type="ECO:0000313" key="8">
    <source>
        <dbReference type="Proteomes" id="UP000613768"/>
    </source>
</evidence>
<dbReference type="RefSeq" id="WP_192031529.1">
    <property type="nucleotide sequence ID" value="NZ_JACYTR010000083.1"/>
</dbReference>
<evidence type="ECO:0000313" key="7">
    <source>
        <dbReference type="EMBL" id="MBD8528101.1"/>
    </source>
</evidence>
<feature type="transmembrane region" description="Helical" evidence="6">
    <location>
        <begin position="109"/>
        <end position="127"/>
    </location>
</feature>
<comment type="caution">
    <text evidence="7">The sequence shown here is derived from an EMBL/GenBank/DDBJ whole genome shotgun (WGS) entry which is preliminary data.</text>
</comment>
<keyword evidence="3 6" id="KW-0812">Transmembrane</keyword>
<feature type="transmembrane region" description="Helical" evidence="6">
    <location>
        <begin position="26"/>
        <end position="44"/>
    </location>
</feature>
<dbReference type="Proteomes" id="UP000613768">
    <property type="component" value="Unassembled WGS sequence"/>
</dbReference>
<comment type="similarity">
    <text evidence="2">Belongs to the TMEM86 family.</text>
</comment>
<evidence type="ECO:0000256" key="4">
    <source>
        <dbReference type="ARBA" id="ARBA00022989"/>
    </source>
</evidence>
<dbReference type="PANTHER" id="PTHR31885:SF6">
    <property type="entry name" value="GH04784P"/>
    <property type="match status" value="1"/>
</dbReference>
<keyword evidence="5 6" id="KW-0472">Membrane</keyword>
<reference evidence="7 8" key="1">
    <citation type="submission" date="2020-09" db="EMBL/GenBank/DDBJ databases">
        <title>Pseudoxanthomonas sp. CAU 1598 isolated from sand of Yaerae Beach.</title>
        <authorList>
            <person name="Kim W."/>
        </authorList>
    </citation>
    <scope>NUCLEOTIDE SEQUENCE [LARGE SCALE GENOMIC DNA]</scope>
    <source>
        <strain evidence="7 8">CAU 1598</strain>
    </source>
</reference>
<proteinExistence type="inferred from homology"/>
<feature type="transmembrane region" description="Helical" evidence="6">
    <location>
        <begin position="79"/>
        <end position="97"/>
    </location>
</feature>
<name>A0AAW3ZVN8_9GAMM</name>
<dbReference type="PANTHER" id="PTHR31885">
    <property type="entry name" value="GH04784P"/>
    <property type="match status" value="1"/>
</dbReference>
<evidence type="ECO:0000256" key="2">
    <source>
        <dbReference type="ARBA" id="ARBA00007375"/>
    </source>
</evidence>
<keyword evidence="4 6" id="KW-1133">Transmembrane helix</keyword>
<dbReference type="InterPro" id="IPR012506">
    <property type="entry name" value="TMEM86B-like"/>
</dbReference>
<feature type="transmembrane region" description="Helical" evidence="6">
    <location>
        <begin position="56"/>
        <end position="73"/>
    </location>
</feature>
<dbReference type="AlphaFoldDB" id="A0AAW3ZVN8"/>
<accession>A0AAW3ZVN8</accession>
<organism evidence="7 8">
    <name type="scientific">Pseudomarimonas arenosa</name>
    <dbReference type="NCBI Taxonomy" id="2774145"/>
    <lineage>
        <taxon>Bacteria</taxon>
        <taxon>Pseudomonadati</taxon>
        <taxon>Pseudomonadota</taxon>
        <taxon>Gammaproteobacteria</taxon>
        <taxon>Lysobacterales</taxon>
        <taxon>Lysobacteraceae</taxon>
        <taxon>Pseudomarimonas</taxon>
    </lineage>
</organism>
<comment type="subcellular location">
    <subcellularLocation>
        <location evidence="1">Membrane</location>
        <topology evidence="1">Multi-pass membrane protein</topology>
    </subcellularLocation>
</comment>
<feature type="transmembrane region" description="Helical" evidence="6">
    <location>
        <begin position="133"/>
        <end position="153"/>
    </location>
</feature>
<dbReference type="GO" id="GO:0016020">
    <property type="term" value="C:membrane"/>
    <property type="evidence" value="ECO:0007669"/>
    <property type="project" value="UniProtKB-SubCell"/>
</dbReference>
<dbReference type="GO" id="GO:0016787">
    <property type="term" value="F:hydrolase activity"/>
    <property type="evidence" value="ECO:0007669"/>
    <property type="project" value="TreeGrafter"/>
</dbReference>
<dbReference type="Pfam" id="PF07947">
    <property type="entry name" value="YhhN"/>
    <property type="match status" value="1"/>
</dbReference>
<evidence type="ECO:0000256" key="1">
    <source>
        <dbReference type="ARBA" id="ARBA00004141"/>
    </source>
</evidence>
<protein>
    <submittedName>
        <fullName evidence="7">Lysoplasmalogenase</fullName>
    </submittedName>
</protein>
<feature type="transmembrane region" description="Helical" evidence="6">
    <location>
        <begin position="160"/>
        <end position="180"/>
    </location>
</feature>
<evidence type="ECO:0000256" key="3">
    <source>
        <dbReference type="ARBA" id="ARBA00022692"/>
    </source>
</evidence>
<dbReference type="EMBL" id="JACYTR010000083">
    <property type="protein sequence ID" value="MBD8528101.1"/>
    <property type="molecule type" value="Genomic_DNA"/>
</dbReference>
<gene>
    <name evidence="7" type="ORF">IFO71_20325</name>
</gene>
<evidence type="ECO:0000256" key="6">
    <source>
        <dbReference type="SAM" id="Phobius"/>
    </source>
</evidence>
<keyword evidence="8" id="KW-1185">Reference proteome</keyword>